<keyword evidence="3" id="KW-1185">Reference proteome</keyword>
<comment type="caution">
    <text evidence="2">The sequence shown here is derived from an EMBL/GenBank/DDBJ whole genome shotgun (WGS) entry which is preliminary data.</text>
</comment>
<evidence type="ECO:0000313" key="2">
    <source>
        <dbReference type="EMBL" id="CAK8685625.1"/>
    </source>
</evidence>
<feature type="compositionally biased region" description="Basic and acidic residues" evidence="1">
    <location>
        <begin position="18"/>
        <end position="30"/>
    </location>
</feature>
<feature type="region of interest" description="Disordered" evidence="1">
    <location>
        <begin position="1"/>
        <end position="37"/>
    </location>
</feature>
<evidence type="ECO:0000313" key="3">
    <source>
        <dbReference type="Proteomes" id="UP001642483"/>
    </source>
</evidence>
<reference evidence="2 3" key="1">
    <citation type="submission" date="2024-02" db="EMBL/GenBank/DDBJ databases">
        <authorList>
            <person name="Daric V."/>
            <person name="Darras S."/>
        </authorList>
    </citation>
    <scope>NUCLEOTIDE SEQUENCE [LARGE SCALE GENOMIC DNA]</scope>
</reference>
<dbReference type="EMBL" id="CAWYQH010000100">
    <property type="protein sequence ID" value="CAK8685625.1"/>
    <property type="molecule type" value="Genomic_DNA"/>
</dbReference>
<proteinExistence type="predicted"/>
<name>A0ABP0G1B3_CLALP</name>
<accession>A0ABP0G1B3</accession>
<organism evidence="2 3">
    <name type="scientific">Clavelina lepadiformis</name>
    <name type="common">Light-bulb sea squirt</name>
    <name type="synonym">Ascidia lepadiformis</name>
    <dbReference type="NCBI Taxonomy" id="159417"/>
    <lineage>
        <taxon>Eukaryota</taxon>
        <taxon>Metazoa</taxon>
        <taxon>Chordata</taxon>
        <taxon>Tunicata</taxon>
        <taxon>Ascidiacea</taxon>
        <taxon>Aplousobranchia</taxon>
        <taxon>Clavelinidae</taxon>
        <taxon>Clavelina</taxon>
    </lineage>
</organism>
<dbReference type="Proteomes" id="UP001642483">
    <property type="component" value="Unassembled WGS sequence"/>
</dbReference>
<gene>
    <name evidence="2" type="ORF">CVLEPA_LOCUS16734</name>
</gene>
<evidence type="ECO:0000256" key="1">
    <source>
        <dbReference type="SAM" id="MobiDB-lite"/>
    </source>
</evidence>
<protein>
    <submittedName>
        <fullName evidence="2">Uncharacterized protein</fullName>
    </submittedName>
</protein>
<sequence length="61" mass="6968">MNSSEALEDPTQPMEQHVTQKEASQNHESLELPISRRLRRARKPTLFFLSAGMTTGKERLS</sequence>